<evidence type="ECO:0000256" key="2">
    <source>
        <dbReference type="SAM" id="Phobius"/>
    </source>
</evidence>
<keyword evidence="2" id="KW-1133">Transmembrane helix</keyword>
<dbReference type="KEGG" id="lxy:O159_15060"/>
<feature type="region of interest" description="Disordered" evidence="1">
    <location>
        <begin position="176"/>
        <end position="202"/>
    </location>
</feature>
<feature type="region of interest" description="Disordered" evidence="1">
    <location>
        <begin position="232"/>
        <end position="297"/>
    </location>
</feature>
<dbReference type="STRING" id="1389489.O159_15060"/>
<feature type="region of interest" description="Disordered" evidence="1">
    <location>
        <begin position="1"/>
        <end position="80"/>
    </location>
</feature>
<feature type="compositionally biased region" description="Low complexity" evidence="1">
    <location>
        <begin position="32"/>
        <end position="53"/>
    </location>
</feature>
<keyword evidence="4" id="KW-1185">Reference proteome</keyword>
<dbReference type="OrthoDB" id="5125954at2"/>
<organism evidence="3 4">
    <name type="scientific">Leifsonia xyli subsp. cynodontis DSM 46306</name>
    <dbReference type="NCBI Taxonomy" id="1389489"/>
    <lineage>
        <taxon>Bacteria</taxon>
        <taxon>Bacillati</taxon>
        <taxon>Actinomycetota</taxon>
        <taxon>Actinomycetes</taxon>
        <taxon>Micrococcales</taxon>
        <taxon>Microbacteriaceae</taxon>
        <taxon>Leifsonia</taxon>
    </lineage>
</organism>
<dbReference type="PATRIC" id="fig|1389489.3.peg.1448"/>
<keyword evidence="2" id="KW-0812">Transmembrane</keyword>
<protein>
    <submittedName>
        <fullName evidence="3">Uncharacterized protein</fullName>
    </submittedName>
</protein>
<feature type="transmembrane region" description="Helical" evidence="2">
    <location>
        <begin position="408"/>
        <end position="434"/>
    </location>
</feature>
<name>U3PDE4_LEIXC</name>
<proteinExistence type="predicted"/>
<keyword evidence="2" id="KW-0472">Membrane</keyword>
<evidence type="ECO:0000313" key="3">
    <source>
        <dbReference type="EMBL" id="AGW41558.1"/>
    </source>
</evidence>
<evidence type="ECO:0000256" key="1">
    <source>
        <dbReference type="SAM" id="MobiDB-lite"/>
    </source>
</evidence>
<gene>
    <name evidence="3" type="ORF">O159_15060</name>
</gene>
<dbReference type="EMBL" id="CP006734">
    <property type="protein sequence ID" value="AGW41558.1"/>
    <property type="molecule type" value="Genomic_DNA"/>
</dbReference>
<dbReference type="HOGENOM" id="CLU_637428_0_0_11"/>
<reference evidence="3 4" key="1">
    <citation type="journal article" date="2013" name="Genome Announc.">
        <title>Complete Genome Sequence of Leifsonia xyli subsp. cynodontis Strain DSM46306, a Gram-Positive Bacterial Pathogen of Grasses.</title>
        <authorList>
            <person name="Monteiro-Vitorello C.B."/>
            <person name="Zerillo M.M."/>
            <person name="Van Sluys M.A."/>
            <person name="Camargo L.E."/>
            <person name="Kitajima J.P."/>
        </authorList>
    </citation>
    <scope>NUCLEOTIDE SEQUENCE [LARGE SCALE GENOMIC DNA]</scope>
    <source>
        <strain evidence="3 4">DSM 46306</strain>
    </source>
</reference>
<accession>U3PDE4</accession>
<dbReference type="RefSeq" id="WP_021755008.1">
    <property type="nucleotide sequence ID" value="NC_022438.1"/>
</dbReference>
<sequence length="437" mass="44448">MTLWPDHSADSGAPPRTRRQARENERTATHRAGAGASSLAGESSAAARSQSRETGSAEAPFAADEQPTIPPTAFASGGFDSLLSSAEAAAEQERPVENTFGLFRQASAPEEDAPPTRPVPVVPPANEGGSSGERRLTRRELRAMLQAQEANQHATGAAPSVAPVFPVTVTSDLDAVRPTEPPASAPPSAATASGGMMPSGQKAAWPFAAPEADTGVTASPVSPFTAFGAPADPGASRPVAPAPATPAFVTPAPAFPSPGKPTAPESGDGGATAVEERQPFTPPTGHWSAGSGVDEKNEPVTTRNVAHSAAATTTNALILPSLPKSDATLPLTSTGEILVTGSIDLPRALGATGAMPDRIDSSDIDRLLDGEENEFNTSDSAPILASRAISSHTSTRSVIPPPKKRGNALPVVLMITAGVLAVGVIGLLVTAYALNMF</sequence>
<feature type="region of interest" description="Disordered" evidence="1">
    <location>
        <begin position="108"/>
        <end position="134"/>
    </location>
</feature>
<dbReference type="AlphaFoldDB" id="U3PDE4"/>
<dbReference type="eggNOG" id="ENOG50344IT">
    <property type="taxonomic scope" value="Bacteria"/>
</dbReference>
<evidence type="ECO:0000313" key="4">
    <source>
        <dbReference type="Proteomes" id="UP000016743"/>
    </source>
</evidence>
<dbReference type="Proteomes" id="UP000016743">
    <property type="component" value="Chromosome"/>
</dbReference>